<sequence>MLIRMIPVLSNSVTKVLHFRKRLFSRCSINIITSTFRKASLSKLASHIGEKNLLIIGPPGAGKTTAGRIIGQKLGLPFIDVDDDVLEKAWDMPVSQKLSEVGGERFLEEEGKALLNFSSLGCVISMSGSNPLHPASMHHMKGNGIVVYLDVDNEDIMRRMEKMKVDRIVGQTSNCSMRDILRYRQQFYRQWFDLRVLCGTGDTAEDVCEKILKDLKRYFECETFVSTRSAPSEIPQKYFCDITVEGLAPDGGLYVPSKDDTRLSAGEWQRLIGMSFPERAQVLLEKSIHPVDVNPIQLMKMVEKAYGKNFNCSKVAPIRHLVDDQYVQELFHGPTASFKDMALQLMPQIFAYSIPQTCNHLILVATSGDTGSAVLDGFSMLCNADKQRIAVLVLFPENGISPIQKKQITSYRQENVKAVGVNSDFDFCQKAIKHLFSNPAFNGFLATEYGVSLSTANSINWARLLPQIVYHCSAYLDLIDQGVISLGDPIDVCIPTGNFGNFLSAMYAKKMGIPIRKFICASNQNNVLTDFMKTGVYDLRNRKLHISASPAIDILKSSNLERFIHLISKGDWQLVQDLYSQLDSQNHFIVPKPVLESIRENCLAGWCSENECFATIHSVFTKTGYILDPHTAVAKTVADRLQGGTCPVVISSTAHHAKFAPAVLRSLMVKELSSCPLDQLQQIHSLNPLPVSHKPLMDSLRRAENMEHEVCEADIETVSEKVEEFVHNTFMRQRV</sequence>
<gene>
    <name evidence="8" type="primary">Thnsl1</name>
    <name evidence="8" type="ORF">GTO96_0018480</name>
</gene>
<dbReference type="PANTHER" id="PTHR43515">
    <property type="entry name" value="THREONINE SYNTHASE-LIKE 1"/>
    <property type="match status" value="1"/>
</dbReference>
<feature type="non-terminal residue" evidence="8">
    <location>
        <position position="735"/>
    </location>
</feature>
<proteinExistence type="inferred from homology"/>
<dbReference type="InterPro" id="IPR000623">
    <property type="entry name" value="Shikimate_kinase/TSH1"/>
</dbReference>
<dbReference type="Gene3D" id="3.40.50.300">
    <property type="entry name" value="P-loop containing nucleotide triphosphate hydrolases"/>
    <property type="match status" value="1"/>
</dbReference>
<comment type="cofactor">
    <cofactor evidence="1 6">
        <name>pyridoxal 5'-phosphate</name>
        <dbReference type="ChEBI" id="CHEBI:597326"/>
    </cofactor>
</comment>
<dbReference type="PROSITE" id="PS00165">
    <property type="entry name" value="DEHYDRATASE_SER_THR"/>
    <property type="match status" value="1"/>
</dbReference>
<reference evidence="8 9" key="1">
    <citation type="journal article" date="2021" name="Cell">
        <title>Tracing the genetic footprints of vertebrate landing in non-teleost ray-finned fishes.</title>
        <authorList>
            <person name="Bi X."/>
            <person name="Wang K."/>
            <person name="Yang L."/>
            <person name="Pan H."/>
            <person name="Jiang H."/>
            <person name="Wei Q."/>
            <person name="Fang M."/>
            <person name="Yu H."/>
            <person name="Zhu C."/>
            <person name="Cai Y."/>
            <person name="He Y."/>
            <person name="Gan X."/>
            <person name="Zeng H."/>
            <person name="Yu D."/>
            <person name="Zhu Y."/>
            <person name="Jiang H."/>
            <person name="Qiu Q."/>
            <person name="Yang H."/>
            <person name="Zhang Y.E."/>
            <person name="Wang W."/>
            <person name="Zhu M."/>
            <person name="He S."/>
            <person name="Zhang G."/>
        </authorList>
    </citation>
    <scope>NUCLEOTIDE SEQUENCE [LARGE SCALE GENOMIC DNA]</scope>
    <source>
        <strain evidence="8">Bchr_013</strain>
    </source>
</reference>
<dbReference type="Pfam" id="PF14821">
    <property type="entry name" value="Thr_synth_N"/>
    <property type="match status" value="1"/>
</dbReference>
<dbReference type="OrthoDB" id="5203861at2759"/>
<dbReference type="InterPro" id="IPR027417">
    <property type="entry name" value="P-loop_NTPase"/>
</dbReference>
<dbReference type="Pfam" id="PF24857">
    <property type="entry name" value="THR4_C"/>
    <property type="match status" value="1"/>
</dbReference>
<dbReference type="GO" id="GO:0008652">
    <property type="term" value="P:amino acid biosynthetic process"/>
    <property type="evidence" value="ECO:0007669"/>
    <property type="project" value="UniProtKB-KW"/>
</dbReference>
<dbReference type="HAMAP" id="MF_00109">
    <property type="entry name" value="Shikimate_kinase"/>
    <property type="match status" value="1"/>
</dbReference>
<dbReference type="InterPro" id="IPR037158">
    <property type="entry name" value="Thr_synth_N_sf"/>
</dbReference>
<evidence type="ECO:0000313" key="9">
    <source>
        <dbReference type="Proteomes" id="UP000886611"/>
    </source>
</evidence>
<dbReference type="GO" id="GO:0005737">
    <property type="term" value="C:cytoplasm"/>
    <property type="evidence" value="ECO:0007669"/>
    <property type="project" value="TreeGrafter"/>
</dbReference>
<dbReference type="GO" id="GO:0030170">
    <property type="term" value="F:pyridoxal phosphate binding"/>
    <property type="evidence" value="ECO:0007669"/>
    <property type="project" value="InterPro"/>
</dbReference>
<comment type="pathway">
    <text evidence="5">Amino-acid biosynthesis.</text>
</comment>
<dbReference type="NCBIfam" id="TIGR00260">
    <property type="entry name" value="thrC"/>
    <property type="match status" value="1"/>
</dbReference>
<dbReference type="CDD" id="cd00464">
    <property type="entry name" value="SK"/>
    <property type="match status" value="1"/>
</dbReference>
<dbReference type="CDD" id="cd01560">
    <property type="entry name" value="Thr-synth_2"/>
    <property type="match status" value="1"/>
</dbReference>
<dbReference type="InterPro" id="IPR029144">
    <property type="entry name" value="Thr_synth_N"/>
</dbReference>
<feature type="modified residue" description="N6-(pyridoxal phosphate)lysine" evidence="6">
    <location>
        <position position="339"/>
    </location>
</feature>
<evidence type="ECO:0000256" key="3">
    <source>
        <dbReference type="ARBA" id="ARBA00022605"/>
    </source>
</evidence>
<dbReference type="SUPFAM" id="SSF53686">
    <property type="entry name" value="Tryptophan synthase beta subunit-like PLP-dependent enzymes"/>
    <property type="match status" value="1"/>
</dbReference>
<dbReference type="PANTHER" id="PTHR43515:SF1">
    <property type="entry name" value="THREONINE SYNTHASE-LIKE 1"/>
    <property type="match status" value="1"/>
</dbReference>
<dbReference type="Gene3D" id="3.40.50.1100">
    <property type="match status" value="2"/>
</dbReference>
<protein>
    <submittedName>
        <fullName evidence="8">THNS1 protein</fullName>
    </submittedName>
</protein>
<dbReference type="AlphaFoldDB" id="A0A8X8BL72"/>
<evidence type="ECO:0000313" key="8">
    <source>
        <dbReference type="EMBL" id="KAG2458397.1"/>
    </source>
</evidence>
<evidence type="ECO:0000256" key="2">
    <source>
        <dbReference type="ARBA" id="ARBA00005517"/>
    </source>
</evidence>
<dbReference type="EMBL" id="JAATIS010007298">
    <property type="protein sequence ID" value="KAG2458397.1"/>
    <property type="molecule type" value="Genomic_DNA"/>
</dbReference>
<dbReference type="InterPro" id="IPR031322">
    <property type="entry name" value="Shikimate/glucono_kinase"/>
</dbReference>
<comment type="similarity">
    <text evidence="2">Belongs to the threonine synthase family.</text>
</comment>
<evidence type="ECO:0000256" key="6">
    <source>
        <dbReference type="PIRSR" id="PIRSR604450-51"/>
    </source>
</evidence>
<evidence type="ECO:0000256" key="5">
    <source>
        <dbReference type="ARBA" id="ARBA00029440"/>
    </source>
</evidence>
<dbReference type="Proteomes" id="UP000886611">
    <property type="component" value="Unassembled WGS sequence"/>
</dbReference>
<dbReference type="InterPro" id="IPR036052">
    <property type="entry name" value="TrpB-like_PALP_sf"/>
</dbReference>
<dbReference type="InterPro" id="IPR000634">
    <property type="entry name" value="Ser/Thr_deHydtase_PyrdxlP-BS"/>
</dbReference>
<comment type="caution">
    <text evidence="8">The sequence shown here is derived from an EMBL/GenBank/DDBJ whole genome shotgun (WGS) entry which is preliminary data.</text>
</comment>
<dbReference type="PRINTS" id="PR01100">
    <property type="entry name" value="SHIKIMTKNASE"/>
</dbReference>
<feature type="domain" description="Threonine synthase N-terminal" evidence="7">
    <location>
        <begin position="224"/>
        <end position="306"/>
    </location>
</feature>
<evidence type="ECO:0000256" key="4">
    <source>
        <dbReference type="ARBA" id="ARBA00022898"/>
    </source>
</evidence>
<keyword evidence="4 6" id="KW-0663">Pyridoxal phosphate</keyword>
<dbReference type="InterPro" id="IPR004450">
    <property type="entry name" value="Thr_synthase-like"/>
</dbReference>
<keyword evidence="3" id="KW-0028">Amino-acid biosynthesis</keyword>
<organism evidence="8 9">
    <name type="scientific">Polypterus senegalus</name>
    <name type="common">Senegal bichir</name>
    <dbReference type="NCBI Taxonomy" id="55291"/>
    <lineage>
        <taxon>Eukaryota</taxon>
        <taxon>Metazoa</taxon>
        <taxon>Chordata</taxon>
        <taxon>Craniata</taxon>
        <taxon>Vertebrata</taxon>
        <taxon>Euteleostomi</taxon>
        <taxon>Actinopterygii</taxon>
        <taxon>Polypteriformes</taxon>
        <taxon>Polypteridae</taxon>
        <taxon>Polypterus</taxon>
    </lineage>
</organism>
<dbReference type="Gene3D" id="3.90.1380.10">
    <property type="entry name" value="Threonine synthase, N-terminal domain"/>
    <property type="match status" value="1"/>
</dbReference>
<dbReference type="SUPFAM" id="SSF52540">
    <property type="entry name" value="P-loop containing nucleoside triphosphate hydrolases"/>
    <property type="match status" value="1"/>
</dbReference>
<keyword evidence="9" id="KW-1185">Reference proteome</keyword>
<dbReference type="Pfam" id="PF01202">
    <property type="entry name" value="SKI"/>
    <property type="match status" value="1"/>
</dbReference>
<feature type="non-terminal residue" evidence="8">
    <location>
        <position position="1"/>
    </location>
</feature>
<evidence type="ECO:0000256" key="1">
    <source>
        <dbReference type="ARBA" id="ARBA00001933"/>
    </source>
</evidence>
<accession>A0A8X8BL72</accession>
<name>A0A8X8BL72_POLSE</name>
<evidence type="ECO:0000259" key="7">
    <source>
        <dbReference type="Pfam" id="PF14821"/>
    </source>
</evidence>